<evidence type="ECO:0000313" key="3">
    <source>
        <dbReference type="Proteomes" id="UP000276568"/>
    </source>
</evidence>
<gene>
    <name evidence="2" type="ORF">EDX97_00870</name>
</gene>
<keyword evidence="3" id="KW-1185">Reference proteome</keyword>
<organism evidence="2 3">
    <name type="scientific">Absicoccus porci</name>
    <dbReference type="NCBI Taxonomy" id="2486576"/>
    <lineage>
        <taxon>Bacteria</taxon>
        <taxon>Bacillati</taxon>
        <taxon>Bacillota</taxon>
        <taxon>Erysipelotrichia</taxon>
        <taxon>Erysipelotrichales</taxon>
        <taxon>Erysipelotrichaceae</taxon>
        <taxon>Absicoccus</taxon>
    </lineage>
</organism>
<dbReference type="RefSeq" id="WP_128519340.1">
    <property type="nucleotide sequence ID" value="NZ_JALFCT010000066.1"/>
</dbReference>
<dbReference type="Pfam" id="PF03576">
    <property type="entry name" value="Peptidase_S58"/>
    <property type="match status" value="1"/>
</dbReference>
<evidence type="ECO:0000313" key="2">
    <source>
        <dbReference type="EMBL" id="RNM31159.1"/>
    </source>
</evidence>
<dbReference type="InterPro" id="IPR016117">
    <property type="entry name" value="ArgJ-like_dom_sf"/>
</dbReference>
<dbReference type="PANTHER" id="PTHR36512:SF3">
    <property type="entry name" value="BLR5678 PROTEIN"/>
    <property type="match status" value="1"/>
</dbReference>
<dbReference type="AlphaFoldDB" id="A0A3N0I2B2"/>
<name>A0A3N0I2B2_9FIRM</name>
<dbReference type="EMBL" id="RJQC01000001">
    <property type="protein sequence ID" value="RNM31159.1"/>
    <property type="molecule type" value="Genomic_DNA"/>
</dbReference>
<dbReference type="Gene3D" id="3.60.70.12">
    <property type="entry name" value="L-amino peptidase D-ALA esterase/amidase"/>
    <property type="match status" value="1"/>
</dbReference>
<reference evidence="2 3" key="1">
    <citation type="submission" date="2018-11" db="EMBL/GenBank/DDBJ databases">
        <title>Clostridium sp. nov., a member of the family Erysipelotrichaceae isolated from pig faeces.</title>
        <authorList>
            <person name="Chang Y.-H."/>
        </authorList>
    </citation>
    <scope>NUCLEOTIDE SEQUENCE [LARGE SCALE GENOMIC DNA]</scope>
    <source>
        <strain evidence="2 3">YH-panp20</strain>
    </source>
</reference>
<proteinExistence type="inferred from homology"/>
<dbReference type="PANTHER" id="PTHR36512">
    <property type="entry name" value="D-AMINOPEPTIDASE"/>
    <property type="match status" value="1"/>
</dbReference>
<comment type="similarity">
    <text evidence="1">Belongs to the peptidase S58 family.</text>
</comment>
<dbReference type="CDD" id="cd02252">
    <property type="entry name" value="nylC_like"/>
    <property type="match status" value="1"/>
</dbReference>
<dbReference type="OrthoDB" id="9808347at2"/>
<protein>
    <submittedName>
        <fullName evidence="2">Peptidase S58 family protein</fullName>
    </submittedName>
</protein>
<accession>A0A3N0I2B2</accession>
<dbReference type="GO" id="GO:0004177">
    <property type="term" value="F:aminopeptidase activity"/>
    <property type="evidence" value="ECO:0007669"/>
    <property type="project" value="TreeGrafter"/>
</dbReference>
<sequence length="318" mass="33417">MKWIEWNEIPGFQIGHSQDEKGGTGCTVIICPQGATAGVEVRGGGPATRETDLLNPKNMVQKIHAVTLSGGSAFGLEASSGVMQYLSEHHIGFDMKGIYIPIVCQASLFDCGLGDPKAYPDKAMGYQACVNSEHTDLSSGNIGAGTGASVGKAFGFEKAMKTGLGHAAIQVNDLKVGAIVAVNACGDVFKANSTHRIAGAYDYAKKEPIDTVNALIQGIENQSNPHENTTIGCVFTNADLNKAQMNKVASLTHNAYAHCIHPVATSNDGDTIFAMATNEVATDMDMVGILAIKAMEKAIEKAAQNAHAAYHLYSASDV</sequence>
<evidence type="ECO:0000256" key="1">
    <source>
        <dbReference type="ARBA" id="ARBA00007068"/>
    </source>
</evidence>
<dbReference type="SUPFAM" id="SSF56266">
    <property type="entry name" value="DmpA/ArgJ-like"/>
    <property type="match status" value="1"/>
</dbReference>
<dbReference type="Proteomes" id="UP000276568">
    <property type="component" value="Unassembled WGS sequence"/>
</dbReference>
<comment type="caution">
    <text evidence="2">The sequence shown here is derived from an EMBL/GenBank/DDBJ whole genome shotgun (WGS) entry which is preliminary data.</text>
</comment>
<dbReference type="InterPro" id="IPR005321">
    <property type="entry name" value="Peptidase_S58_DmpA"/>
</dbReference>